<sequence>MKDSSQLLPLLSHTFMPITIYCAWEICVKIALNEGRQKAKAKKDGGIYGNPAHVCHVAAACRAAESESIRLSQPNCRHRRLLPRASKLLANHSVSRQLPDY</sequence>
<dbReference type="AlphaFoldDB" id="A0A914UV85"/>
<evidence type="ECO:0000256" key="1">
    <source>
        <dbReference type="SAM" id="Phobius"/>
    </source>
</evidence>
<protein>
    <submittedName>
        <fullName evidence="3">Uncharacterized protein</fullName>
    </submittedName>
</protein>
<dbReference type="Proteomes" id="UP000887566">
    <property type="component" value="Unplaced"/>
</dbReference>
<keyword evidence="1" id="KW-0812">Transmembrane</keyword>
<keyword evidence="2" id="KW-1185">Reference proteome</keyword>
<proteinExistence type="predicted"/>
<evidence type="ECO:0000313" key="3">
    <source>
        <dbReference type="WBParaSite" id="PSAMB.scaffold1285size33387.g12148.t1"/>
    </source>
</evidence>
<keyword evidence="1" id="KW-1133">Transmembrane helix</keyword>
<evidence type="ECO:0000313" key="2">
    <source>
        <dbReference type="Proteomes" id="UP000887566"/>
    </source>
</evidence>
<name>A0A914UV85_9BILA</name>
<feature type="transmembrane region" description="Helical" evidence="1">
    <location>
        <begin position="12"/>
        <end position="32"/>
    </location>
</feature>
<dbReference type="WBParaSite" id="PSAMB.scaffold1285size33387.g12148.t1">
    <property type="protein sequence ID" value="PSAMB.scaffold1285size33387.g12148.t1"/>
    <property type="gene ID" value="PSAMB.scaffold1285size33387.g12148"/>
</dbReference>
<organism evidence="2 3">
    <name type="scientific">Plectus sambesii</name>
    <dbReference type="NCBI Taxonomy" id="2011161"/>
    <lineage>
        <taxon>Eukaryota</taxon>
        <taxon>Metazoa</taxon>
        <taxon>Ecdysozoa</taxon>
        <taxon>Nematoda</taxon>
        <taxon>Chromadorea</taxon>
        <taxon>Plectida</taxon>
        <taxon>Plectina</taxon>
        <taxon>Plectoidea</taxon>
        <taxon>Plectidae</taxon>
        <taxon>Plectus</taxon>
    </lineage>
</organism>
<reference evidence="3" key="1">
    <citation type="submission" date="2022-11" db="UniProtKB">
        <authorList>
            <consortium name="WormBaseParasite"/>
        </authorList>
    </citation>
    <scope>IDENTIFICATION</scope>
</reference>
<keyword evidence="1" id="KW-0472">Membrane</keyword>
<accession>A0A914UV85</accession>